<keyword evidence="3" id="KW-1003">Cell membrane</keyword>
<organism evidence="9 10">
    <name type="scientific">Neisseria arctica</name>
    <dbReference type="NCBI Taxonomy" id="1470200"/>
    <lineage>
        <taxon>Bacteria</taxon>
        <taxon>Pseudomonadati</taxon>
        <taxon>Pseudomonadota</taxon>
        <taxon>Betaproteobacteria</taxon>
        <taxon>Neisseriales</taxon>
        <taxon>Neisseriaceae</taxon>
        <taxon>Neisseria</taxon>
    </lineage>
</organism>
<feature type="transmembrane region" description="Helical" evidence="7">
    <location>
        <begin position="398"/>
        <end position="415"/>
    </location>
</feature>
<sequence length="464" mass="50262">MNARLPSKWLPLLLAVAIFMQLLDATILNTALPKMAVDLNASPLNMQSAVIAYALTLALLMPLSGYLADRFGTRKVFIVSVAVFMLGSTMCAASTNVSALVAARVVQGIGGSMLVPIPRLTLLRVYEKSQLLNAINYAVMPALLGPVLGPLVGGYLVEYAGWHWIFLINLPIGALGIVIALKIMPDVRGKLSRFDLPGFLLFAIAACSFSLGVELATHSRAWSFSLLLALAGVASAWLYCRHSAHSKAPLYARNLFMVRTYRLGLAGNLFSRLGISAVPFLLPLLFQVVLGLSASLSGWLVAPLAMAALLMKPLIKPVMDRFGYRRVLVFNTRLLGVLIMCLALPEGDAPLWLWAVLLFLIGSSNSLQFSAMNTLTISDLRPYQTGSGNSLMAVNQQLAVSLGIALGALVLQVFSKSTIGEENLHNAFRYTFVYIGMVTFASAWIFARLHRSDGQNLLVKTPNH</sequence>
<accession>A0A0J0YQ23</accession>
<dbReference type="PANTHER" id="PTHR42718">
    <property type="entry name" value="MAJOR FACILITATOR SUPERFAMILY MULTIDRUG TRANSPORTER MFSC"/>
    <property type="match status" value="1"/>
</dbReference>
<dbReference type="SUPFAM" id="SSF103473">
    <property type="entry name" value="MFS general substrate transporter"/>
    <property type="match status" value="1"/>
</dbReference>
<dbReference type="Proteomes" id="UP000036027">
    <property type="component" value="Unassembled WGS sequence"/>
</dbReference>
<feature type="transmembrane region" description="Helical" evidence="7">
    <location>
        <begin position="261"/>
        <end position="282"/>
    </location>
</feature>
<dbReference type="GO" id="GO:0005886">
    <property type="term" value="C:plasma membrane"/>
    <property type="evidence" value="ECO:0007669"/>
    <property type="project" value="UniProtKB-SubCell"/>
</dbReference>
<evidence type="ECO:0000259" key="8">
    <source>
        <dbReference type="PROSITE" id="PS50850"/>
    </source>
</evidence>
<dbReference type="PROSITE" id="PS50850">
    <property type="entry name" value="MFS"/>
    <property type="match status" value="1"/>
</dbReference>
<dbReference type="PANTHER" id="PTHR42718:SF46">
    <property type="entry name" value="BLR6921 PROTEIN"/>
    <property type="match status" value="1"/>
</dbReference>
<dbReference type="Gene3D" id="1.20.1720.10">
    <property type="entry name" value="Multidrug resistance protein D"/>
    <property type="match status" value="1"/>
</dbReference>
<evidence type="ECO:0000256" key="3">
    <source>
        <dbReference type="ARBA" id="ARBA00022475"/>
    </source>
</evidence>
<dbReference type="InterPro" id="IPR020846">
    <property type="entry name" value="MFS_dom"/>
</dbReference>
<proteinExistence type="predicted"/>
<keyword evidence="2" id="KW-0813">Transport</keyword>
<feature type="transmembrane region" description="Helical" evidence="7">
    <location>
        <begin position="427"/>
        <end position="447"/>
    </location>
</feature>
<dbReference type="CDD" id="cd17503">
    <property type="entry name" value="MFS_LmrB_MDR_like"/>
    <property type="match status" value="1"/>
</dbReference>
<dbReference type="InterPro" id="IPR004638">
    <property type="entry name" value="EmrB-like"/>
</dbReference>
<evidence type="ECO:0000256" key="1">
    <source>
        <dbReference type="ARBA" id="ARBA00004651"/>
    </source>
</evidence>
<dbReference type="AlphaFoldDB" id="A0A0J0YQ23"/>
<feature type="transmembrane region" description="Helical" evidence="7">
    <location>
        <begin position="134"/>
        <end position="156"/>
    </location>
</feature>
<evidence type="ECO:0000256" key="2">
    <source>
        <dbReference type="ARBA" id="ARBA00022448"/>
    </source>
</evidence>
<feature type="transmembrane region" description="Helical" evidence="7">
    <location>
        <begin position="221"/>
        <end position="240"/>
    </location>
</feature>
<dbReference type="InterPro" id="IPR036259">
    <property type="entry name" value="MFS_trans_sf"/>
</dbReference>
<dbReference type="STRING" id="1470200.PL75_09105"/>
<feature type="transmembrane region" description="Helical" evidence="7">
    <location>
        <begin position="323"/>
        <end position="345"/>
    </location>
</feature>
<dbReference type="EMBL" id="JTDO01000016">
    <property type="protein sequence ID" value="KLT72229.1"/>
    <property type="molecule type" value="Genomic_DNA"/>
</dbReference>
<dbReference type="Pfam" id="PF07690">
    <property type="entry name" value="MFS_1"/>
    <property type="match status" value="2"/>
</dbReference>
<protein>
    <submittedName>
        <fullName evidence="9">Major facilitator transporter</fullName>
    </submittedName>
</protein>
<evidence type="ECO:0000313" key="10">
    <source>
        <dbReference type="Proteomes" id="UP000036027"/>
    </source>
</evidence>
<feature type="transmembrane region" description="Helical" evidence="7">
    <location>
        <begin position="288"/>
        <end position="311"/>
    </location>
</feature>
<dbReference type="PATRIC" id="fig|1470200.3.peg.791"/>
<dbReference type="InterPro" id="IPR011701">
    <property type="entry name" value="MFS"/>
</dbReference>
<dbReference type="NCBIfam" id="TIGR00711">
    <property type="entry name" value="efflux_EmrB"/>
    <property type="match status" value="1"/>
</dbReference>
<evidence type="ECO:0000256" key="7">
    <source>
        <dbReference type="SAM" id="Phobius"/>
    </source>
</evidence>
<keyword evidence="4 7" id="KW-0812">Transmembrane</keyword>
<feature type="transmembrane region" description="Helical" evidence="7">
    <location>
        <begin position="351"/>
        <end position="377"/>
    </location>
</feature>
<comment type="subcellular location">
    <subcellularLocation>
        <location evidence="1">Cell membrane</location>
        <topology evidence="1">Multi-pass membrane protein</topology>
    </subcellularLocation>
</comment>
<keyword evidence="10" id="KW-1185">Reference proteome</keyword>
<dbReference type="Gene3D" id="1.20.1250.20">
    <property type="entry name" value="MFS general substrate transporter like domains"/>
    <property type="match status" value="1"/>
</dbReference>
<comment type="caution">
    <text evidence="9">The sequence shown here is derived from an EMBL/GenBank/DDBJ whole genome shotgun (WGS) entry which is preliminary data.</text>
</comment>
<dbReference type="OrthoDB" id="9807274at2"/>
<reference evidence="9 10" key="1">
    <citation type="submission" date="2014-11" db="EMBL/GenBank/DDBJ databases">
        <title>Genome of a novel goose pathogen.</title>
        <authorList>
            <person name="Hansen C.M."/>
            <person name="Hueffer K."/>
            <person name="Choi S.C."/>
        </authorList>
    </citation>
    <scope>NUCLEOTIDE SEQUENCE [LARGE SCALE GENOMIC DNA]</scope>
    <source>
        <strain evidence="9 10">KH1503</strain>
    </source>
</reference>
<evidence type="ECO:0000256" key="6">
    <source>
        <dbReference type="ARBA" id="ARBA00023136"/>
    </source>
</evidence>
<evidence type="ECO:0000256" key="4">
    <source>
        <dbReference type="ARBA" id="ARBA00022692"/>
    </source>
</evidence>
<feature type="transmembrane region" description="Helical" evidence="7">
    <location>
        <begin position="196"/>
        <end position="215"/>
    </location>
</feature>
<dbReference type="RefSeq" id="WP_047761623.1">
    <property type="nucleotide sequence ID" value="NZ_CP091510.1"/>
</dbReference>
<evidence type="ECO:0000313" key="9">
    <source>
        <dbReference type="EMBL" id="KLT72229.1"/>
    </source>
</evidence>
<keyword evidence="6 7" id="KW-0472">Membrane</keyword>
<feature type="domain" description="Major facilitator superfamily (MFS) profile" evidence="8">
    <location>
        <begin position="10"/>
        <end position="454"/>
    </location>
</feature>
<name>A0A0J0YQ23_9NEIS</name>
<gene>
    <name evidence="9" type="ORF">PL75_09105</name>
</gene>
<feature type="transmembrane region" description="Helical" evidence="7">
    <location>
        <begin position="101"/>
        <end position="122"/>
    </location>
</feature>
<dbReference type="PRINTS" id="PR01036">
    <property type="entry name" value="TCRTETB"/>
</dbReference>
<evidence type="ECO:0000256" key="5">
    <source>
        <dbReference type="ARBA" id="ARBA00022989"/>
    </source>
</evidence>
<feature type="transmembrane region" description="Helical" evidence="7">
    <location>
        <begin position="49"/>
        <end position="69"/>
    </location>
</feature>
<dbReference type="GO" id="GO:0022857">
    <property type="term" value="F:transmembrane transporter activity"/>
    <property type="evidence" value="ECO:0007669"/>
    <property type="project" value="InterPro"/>
</dbReference>
<feature type="transmembrane region" description="Helical" evidence="7">
    <location>
        <begin position="76"/>
        <end position="95"/>
    </location>
</feature>
<keyword evidence="5 7" id="KW-1133">Transmembrane helix</keyword>
<feature type="transmembrane region" description="Helical" evidence="7">
    <location>
        <begin position="162"/>
        <end position="184"/>
    </location>
</feature>